<keyword evidence="3" id="KW-1185">Reference proteome</keyword>
<dbReference type="Proteomes" id="UP000070344">
    <property type="component" value="Unassembled WGS sequence"/>
</dbReference>
<feature type="compositionally biased region" description="Basic and acidic residues" evidence="1">
    <location>
        <begin position="12"/>
        <end position="23"/>
    </location>
</feature>
<proteinExistence type="predicted"/>
<dbReference type="AlphaFoldDB" id="A0A133V568"/>
<feature type="compositionally biased region" description="Basic and acidic residues" evidence="1">
    <location>
        <begin position="39"/>
        <end position="48"/>
    </location>
</feature>
<gene>
    <name evidence="2" type="ORF">AKJ41_01120</name>
</gene>
<evidence type="ECO:0000313" key="2">
    <source>
        <dbReference type="EMBL" id="KXB01571.1"/>
    </source>
</evidence>
<sequence>MPLFDQSTLTGRSEKDRGEKAEPVVDSFSGEETVPGTGKEGKRKDERVTGPSKKLSVILKPEHVEWVEEQDLGLSEWVRNAISHHQRTAPAQKAWPTA</sequence>
<evidence type="ECO:0000256" key="1">
    <source>
        <dbReference type="SAM" id="MobiDB-lite"/>
    </source>
</evidence>
<dbReference type="EMBL" id="LHXV01000008">
    <property type="protein sequence ID" value="KXB01571.1"/>
    <property type="molecule type" value="Genomic_DNA"/>
</dbReference>
<feature type="compositionally biased region" description="Polar residues" evidence="1">
    <location>
        <begin position="1"/>
        <end position="11"/>
    </location>
</feature>
<reference evidence="2 3" key="1">
    <citation type="journal article" date="2016" name="Sci. Rep.">
        <title>Metabolic traits of an uncultured archaeal lineage -MSBL1- from brine pools of the Red Sea.</title>
        <authorList>
            <person name="Mwirichia R."/>
            <person name="Alam I."/>
            <person name="Rashid M."/>
            <person name="Vinu M."/>
            <person name="Ba-Alawi W."/>
            <person name="Anthony Kamau A."/>
            <person name="Kamanda Ngugi D."/>
            <person name="Goker M."/>
            <person name="Klenk H.P."/>
            <person name="Bajic V."/>
            <person name="Stingl U."/>
        </authorList>
    </citation>
    <scope>NUCLEOTIDE SEQUENCE [LARGE SCALE GENOMIC DNA]</scope>
    <source>
        <strain evidence="2">SCGC-AAA259O05</strain>
    </source>
</reference>
<comment type="caution">
    <text evidence="2">The sequence shown here is derived from an EMBL/GenBank/DDBJ whole genome shotgun (WGS) entry which is preliminary data.</text>
</comment>
<feature type="region of interest" description="Disordered" evidence="1">
    <location>
        <begin position="1"/>
        <end position="51"/>
    </location>
</feature>
<evidence type="ECO:0000313" key="3">
    <source>
        <dbReference type="Proteomes" id="UP000070344"/>
    </source>
</evidence>
<organism evidence="2 3">
    <name type="scientific">candidate division MSBL1 archaeon SCGC-AAA259O05</name>
    <dbReference type="NCBI Taxonomy" id="1698271"/>
    <lineage>
        <taxon>Archaea</taxon>
        <taxon>Methanobacteriati</taxon>
        <taxon>Methanobacteriota</taxon>
        <taxon>candidate division MSBL1</taxon>
    </lineage>
</organism>
<name>A0A133V568_9EURY</name>
<accession>A0A133V568</accession>
<protein>
    <submittedName>
        <fullName evidence="2">Uncharacterized protein</fullName>
    </submittedName>
</protein>